<dbReference type="AlphaFoldDB" id="A0A232EPM4"/>
<accession>A0A232EPM4</accession>
<sequence>MRVPSKLQELHYLSGKCPTFHRMPHM</sequence>
<gene>
    <name evidence="1" type="ORF">TSAR_013927</name>
</gene>
<reference evidence="1 2" key="1">
    <citation type="journal article" date="2017" name="Curr. Biol.">
        <title>The Evolution of Venom by Co-option of Single-Copy Genes.</title>
        <authorList>
            <person name="Martinson E.O."/>
            <person name="Mrinalini"/>
            <person name="Kelkar Y.D."/>
            <person name="Chang C.H."/>
            <person name="Werren J.H."/>
        </authorList>
    </citation>
    <scope>NUCLEOTIDE SEQUENCE [LARGE SCALE GENOMIC DNA]</scope>
    <source>
        <strain evidence="1 2">Alberta</strain>
        <tissue evidence="1">Whole body</tissue>
    </source>
</reference>
<protein>
    <submittedName>
        <fullName evidence="1">Uncharacterized protein</fullName>
    </submittedName>
</protein>
<proteinExistence type="predicted"/>
<comment type="caution">
    <text evidence="1">The sequence shown here is derived from an EMBL/GenBank/DDBJ whole genome shotgun (WGS) entry which is preliminary data.</text>
</comment>
<keyword evidence="2" id="KW-1185">Reference proteome</keyword>
<dbReference type="EMBL" id="NNAY01002921">
    <property type="protein sequence ID" value="OXU20291.1"/>
    <property type="molecule type" value="Genomic_DNA"/>
</dbReference>
<dbReference type="Proteomes" id="UP000215335">
    <property type="component" value="Unassembled WGS sequence"/>
</dbReference>
<name>A0A232EPM4_9HYME</name>
<evidence type="ECO:0000313" key="1">
    <source>
        <dbReference type="EMBL" id="OXU20291.1"/>
    </source>
</evidence>
<evidence type="ECO:0000313" key="2">
    <source>
        <dbReference type="Proteomes" id="UP000215335"/>
    </source>
</evidence>
<organism evidence="1 2">
    <name type="scientific">Trichomalopsis sarcophagae</name>
    <dbReference type="NCBI Taxonomy" id="543379"/>
    <lineage>
        <taxon>Eukaryota</taxon>
        <taxon>Metazoa</taxon>
        <taxon>Ecdysozoa</taxon>
        <taxon>Arthropoda</taxon>
        <taxon>Hexapoda</taxon>
        <taxon>Insecta</taxon>
        <taxon>Pterygota</taxon>
        <taxon>Neoptera</taxon>
        <taxon>Endopterygota</taxon>
        <taxon>Hymenoptera</taxon>
        <taxon>Apocrita</taxon>
        <taxon>Proctotrupomorpha</taxon>
        <taxon>Chalcidoidea</taxon>
        <taxon>Pteromalidae</taxon>
        <taxon>Pteromalinae</taxon>
        <taxon>Trichomalopsis</taxon>
    </lineage>
</organism>